<organism evidence="3 4">
    <name type="scientific">Phototrophicus methaneseepsis</name>
    <dbReference type="NCBI Taxonomy" id="2710758"/>
    <lineage>
        <taxon>Bacteria</taxon>
        <taxon>Bacillati</taxon>
        <taxon>Chloroflexota</taxon>
        <taxon>Candidatus Thermofontia</taxon>
        <taxon>Phototrophicales</taxon>
        <taxon>Phototrophicaceae</taxon>
        <taxon>Phototrophicus</taxon>
    </lineage>
</organism>
<feature type="compositionally biased region" description="Polar residues" evidence="1">
    <location>
        <begin position="346"/>
        <end position="357"/>
    </location>
</feature>
<dbReference type="KEGG" id="pmet:G4Y79_13435"/>
<evidence type="ECO:0000256" key="1">
    <source>
        <dbReference type="SAM" id="MobiDB-lite"/>
    </source>
</evidence>
<feature type="region of interest" description="Disordered" evidence="1">
    <location>
        <begin position="1"/>
        <end position="366"/>
    </location>
</feature>
<gene>
    <name evidence="3" type="ORF">G4Y79_13435</name>
</gene>
<evidence type="ECO:0000313" key="4">
    <source>
        <dbReference type="Proteomes" id="UP000594468"/>
    </source>
</evidence>
<proteinExistence type="predicted"/>
<dbReference type="InterPro" id="IPR000253">
    <property type="entry name" value="FHA_dom"/>
</dbReference>
<dbReference type="SMART" id="SM00240">
    <property type="entry name" value="FHA"/>
    <property type="match status" value="1"/>
</dbReference>
<feature type="compositionally biased region" description="Acidic residues" evidence="1">
    <location>
        <begin position="113"/>
        <end position="125"/>
    </location>
</feature>
<reference evidence="3 4" key="1">
    <citation type="submission" date="2020-02" db="EMBL/GenBank/DDBJ databases">
        <authorList>
            <person name="Zheng R.K."/>
            <person name="Sun C.M."/>
        </authorList>
    </citation>
    <scope>NUCLEOTIDE SEQUENCE [LARGE SCALE GENOMIC DNA]</scope>
    <source>
        <strain evidence="4">rifampicinis</strain>
    </source>
</reference>
<feature type="compositionally biased region" description="Low complexity" evidence="1">
    <location>
        <begin position="175"/>
        <end position="186"/>
    </location>
</feature>
<dbReference type="SUPFAM" id="SSF49879">
    <property type="entry name" value="SMAD/FHA domain"/>
    <property type="match status" value="1"/>
</dbReference>
<dbReference type="InterPro" id="IPR050923">
    <property type="entry name" value="Cell_Proc_Reg/RNA_Proc"/>
</dbReference>
<feature type="compositionally biased region" description="Low complexity" evidence="1">
    <location>
        <begin position="73"/>
        <end position="89"/>
    </location>
</feature>
<dbReference type="EMBL" id="CP062983">
    <property type="protein sequence ID" value="QPC80714.1"/>
    <property type="molecule type" value="Genomic_DNA"/>
</dbReference>
<dbReference type="PANTHER" id="PTHR23308">
    <property type="entry name" value="NUCLEAR INHIBITOR OF PROTEIN PHOSPHATASE-1"/>
    <property type="match status" value="1"/>
</dbReference>
<feature type="domain" description="FHA" evidence="2">
    <location>
        <begin position="436"/>
        <end position="490"/>
    </location>
</feature>
<dbReference type="Proteomes" id="UP000594468">
    <property type="component" value="Chromosome"/>
</dbReference>
<name>A0A7S8ICV5_9CHLR</name>
<dbReference type="RefSeq" id="WP_195168789.1">
    <property type="nucleotide sequence ID" value="NZ_CP062983.1"/>
</dbReference>
<dbReference type="Pfam" id="PF00498">
    <property type="entry name" value="FHA"/>
    <property type="match status" value="1"/>
</dbReference>
<evidence type="ECO:0000259" key="2">
    <source>
        <dbReference type="PROSITE" id="PS50006"/>
    </source>
</evidence>
<feature type="compositionally biased region" description="Low complexity" evidence="1">
    <location>
        <begin position="262"/>
        <end position="280"/>
    </location>
</feature>
<keyword evidence="4" id="KW-1185">Reference proteome</keyword>
<feature type="compositionally biased region" description="Polar residues" evidence="1">
    <location>
        <begin position="63"/>
        <end position="72"/>
    </location>
</feature>
<sequence>MPDELKSNPSRGEASLDAEQKPDIDTDQLISDDAKLGPLADADTDKLTGPDASQSDPSDDPNQTESYKNGVNSASAKPDSPSASKLAPKVKSARAIPSLPKADDLKAASRDQSDDDKIDDDDLETEPPAMITPARLPFDPPPTQGKRFKEIRLSHDDEVEKTAVPVPPEDQPKVSASTAKETSETSSDAEKSKDSTLEASQPAEVAARKEPSGDDDAPAMPAVWLEDATDRPDTNPLHPSTRQPRRPYNWQLQRNALENDADASAQAEESSEQQALAPEARATGDTSSDTPKEKPESTTDENQAPAVKIDLSQLDADKTAPSVSGAKAVPGMPASAAATEHDRGTSDLTSPSTNPPGQDSEPPRSAFTFSMDEEELGNDTAVLSKENRTFQRAINKQEPAVGTSTLGEQREVILVIRGMIERLTITEKMPFTLGRFELGRKESTEVDLTPYGALDRGVSRVHAQLHLKGDHLFVTDLGSTNGTYLAGARLEPNEPKLLRKGDELLIGRLSVQVMFR</sequence>
<evidence type="ECO:0000313" key="3">
    <source>
        <dbReference type="EMBL" id="QPC80714.1"/>
    </source>
</evidence>
<dbReference type="Gene3D" id="2.60.200.20">
    <property type="match status" value="1"/>
</dbReference>
<dbReference type="CDD" id="cd00060">
    <property type="entry name" value="FHA"/>
    <property type="match status" value="1"/>
</dbReference>
<dbReference type="AlphaFoldDB" id="A0A7S8ICV5"/>
<protein>
    <submittedName>
        <fullName evidence="3">FHA domain-containing protein</fullName>
    </submittedName>
</protein>
<feature type="compositionally biased region" description="Basic and acidic residues" evidence="1">
    <location>
        <begin position="101"/>
        <end position="112"/>
    </location>
</feature>
<accession>A0A7S8ICV5</accession>
<dbReference type="PROSITE" id="PS50006">
    <property type="entry name" value="FHA_DOMAIN"/>
    <property type="match status" value="1"/>
</dbReference>
<feature type="compositionally biased region" description="Basic and acidic residues" evidence="1">
    <location>
        <begin position="147"/>
        <end position="161"/>
    </location>
</feature>
<dbReference type="InterPro" id="IPR008984">
    <property type="entry name" value="SMAD_FHA_dom_sf"/>
</dbReference>